<proteinExistence type="predicted"/>
<sequence>MFKDFQLLIGNIQENSSLCLCIWVCINLST</sequence>
<accession>A0A2P2NTY9</accession>
<organism evidence="1">
    <name type="scientific">Rhizophora mucronata</name>
    <name type="common">Asiatic mangrove</name>
    <dbReference type="NCBI Taxonomy" id="61149"/>
    <lineage>
        <taxon>Eukaryota</taxon>
        <taxon>Viridiplantae</taxon>
        <taxon>Streptophyta</taxon>
        <taxon>Embryophyta</taxon>
        <taxon>Tracheophyta</taxon>
        <taxon>Spermatophyta</taxon>
        <taxon>Magnoliopsida</taxon>
        <taxon>eudicotyledons</taxon>
        <taxon>Gunneridae</taxon>
        <taxon>Pentapetalae</taxon>
        <taxon>rosids</taxon>
        <taxon>fabids</taxon>
        <taxon>Malpighiales</taxon>
        <taxon>Rhizophoraceae</taxon>
        <taxon>Rhizophora</taxon>
    </lineage>
</organism>
<dbReference type="AlphaFoldDB" id="A0A2P2NTY9"/>
<reference evidence="1" key="1">
    <citation type="submission" date="2018-02" db="EMBL/GenBank/DDBJ databases">
        <title>Rhizophora mucronata_Transcriptome.</title>
        <authorList>
            <person name="Meera S.P."/>
            <person name="Sreeshan A."/>
            <person name="Augustine A."/>
        </authorList>
    </citation>
    <scope>NUCLEOTIDE SEQUENCE</scope>
    <source>
        <tissue evidence="1">Leaf</tissue>
    </source>
</reference>
<protein>
    <submittedName>
        <fullName evidence="1">Uncharacterized protein</fullName>
    </submittedName>
</protein>
<evidence type="ECO:0000313" key="1">
    <source>
        <dbReference type="EMBL" id="MBX45914.1"/>
    </source>
</evidence>
<dbReference type="EMBL" id="GGEC01065430">
    <property type="protein sequence ID" value="MBX45914.1"/>
    <property type="molecule type" value="Transcribed_RNA"/>
</dbReference>
<name>A0A2P2NTY9_RHIMU</name>